<evidence type="ECO:0000313" key="2">
    <source>
        <dbReference type="EMBL" id="JAE33356.1"/>
    </source>
</evidence>
<reference evidence="2" key="1">
    <citation type="submission" date="2014-09" db="EMBL/GenBank/DDBJ databases">
        <authorList>
            <person name="Magalhaes I.L.F."/>
            <person name="Oliveira U."/>
            <person name="Santos F.R."/>
            <person name="Vidigal T.H.D.A."/>
            <person name="Brescovit A.D."/>
            <person name="Santos A.J."/>
        </authorList>
    </citation>
    <scope>NUCLEOTIDE SEQUENCE</scope>
    <source>
        <tissue evidence="2">Shoot tissue taken approximately 20 cm above the soil surface</tissue>
    </source>
</reference>
<feature type="signal peptide" evidence="1">
    <location>
        <begin position="1"/>
        <end position="20"/>
    </location>
</feature>
<name>A0A0A9HES6_ARUDO</name>
<keyword evidence="1" id="KW-0732">Signal</keyword>
<protein>
    <submittedName>
        <fullName evidence="2">Uncharacterized protein</fullName>
    </submittedName>
</protein>
<dbReference type="EMBL" id="GBRH01164540">
    <property type="protein sequence ID" value="JAE33356.1"/>
    <property type="molecule type" value="Transcribed_RNA"/>
</dbReference>
<evidence type="ECO:0000256" key="1">
    <source>
        <dbReference type="SAM" id="SignalP"/>
    </source>
</evidence>
<feature type="chain" id="PRO_5002062991" evidence="1">
    <location>
        <begin position="21"/>
        <end position="37"/>
    </location>
</feature>
<proteinExistence type="predicted"/>
<organism evidence="2">
    <name type="scientific">Arundo donax</name>
    <name type="common">Giant reed</name>
    <name type="synonym">Donax arundinaceus</name>
    <dbReference type="NCBI Taxonomy" id="35708"/>
    <lineage>
        <taxon>Eukaryota</taxon>
        <taxon>Viridiplantae</taxon>
        <taxon>Streptophyta</taxon>
        <taxon>Embryophyta</taxon>
        <taxon>Tracheophyta</taxon>
        <taxon>Spermatophyta</taxon>
        <taxon>Magnoliopsida</taxon>
        <taxon>Liliopsida</taxon>
        <taxon>Poales</taxon>
        <taxon>Poaceae</taxon>
        <taxon>PACMAD clade</taxon>
        <taxon>Arundinoideae</taxon>
        <taxon>Arundineae</taxon>
        <taxon>Arundo</taxon>
    </lineage>
</organism>
<accession>A0A0A9HES6</accession>
<sequence length="37" mass="4295">MSWDTMPATVVLFLCAVVSAQHARRPHDYSDRAVHYY</sequence>
<dbReference type="AlphaFoldDB" id="A0A0A9HES6"/>
<reference evidence="2" key="2">
    <citation type="journal article" date="2015" name="Data Brief">
        <title>Shoot transcriptome of the giant reed, Arundo donax.</title>
        <authorList>
            <person name="Barrero R.A."/>
            <person name="Guerrero F.D."/>
            <person name="Moolhuijzen P."/>
            <person name="Goolsby J.A."/>
            <person name="Tidwell J."/>
            <person name="Bellgard S.E."/>
            <person name="Bellgard M.I."/>
        </authorList>
    </citation>
    <scope>NUCLEOTIDE SEQUENCE</scope>
    <source>
        <tissue evidence="2">Shoot tissue taken approximately 20 cm above the soil surface</tissue>
    </source>
</reference>